<dbReference type="Proteomes" id="UP000501690">
    <property type="component" value="Linkage Group LG1"/>
</dbReference>
<proteinExistence type="predicted"/>
<dbReference type="EMBL" id="CP039345">
    <property type="protein sequence ID" value="QCD78816.1"/>
    <property type="molecule type" value="Genomic_DNA"/>
</dbReference>
<reference evidence="1 2" key="1">
    <citation type="submission" date="2019-04" db="EMBL/GenBank/DDBJ databases">
        <title>An improved genome assembly and genetic linkage map for asparagus bean, Vigna unguiculata ssp. sesquipedialis.</title>
        <authorList>
            <person name="Xia Q."/>
            <person name="Zhang R."/>
            <person name="Dong Y."/>
        </authorList>
    </citation>
    <scope>NUCLEOTIDE SEQUENCE [LARGE SCALE GENOMIC DNA]</scope>
    <source>
        <tissue evidence="1">Leaf</tissue>
    </source>
</reference>
<name>A0A4D6KLA5_VIGUN</name>
<keyword evidence="2" id="KW-1185">Reference proteome</keyword>
<evidence type="ECO:0000313" key="2">
    <source>
        <dbReference type="Proteomes" id="UP000501690"/>
    </source>
</evidence>
<sequence>MKNTIPLLSLRTTEVNSARTQSEHPILVHSNVFSGFPALVGVTVLISPPRTVVLTFLAPLKNLTLVSARAFSRLSENSWEPDVFRFSCSKGEGPHLGAKRSLAQARRSRQARTRKTCRTLCWQSCLSESL</sequence>
<dbReference type="AlphaFoldDB" id="A0A4D6KLA5"/>
<accession>A0A4D6KLA5</accession>
<organism evidence="1 2">
    <name type="scientific">Vigna unguiculata</name>
    <name type="common">Cowpea</name>
    <dbReference type="NCBI Taxonomy" id="3917"/>
    <lineage>
        <taxon>Eukaryota</taxon>
        <taxon>Viridiplantae</taxon>
        <taxon>Streptophyta</taxon>
        <taxon>Embryophyta</taxon>
        <taxon>Tracheophyta</taxon>
        <taxon>Spermatophyta</taxon>
        <taxon>Magnoliopsida</taxon>
        <taxon>eudicotyledons</taxon>
        <taxon>Gunneridae</taxon>
        <taxon>Pentapetalae</taxon>
        <taxon>rosids</taxon>
        <taxon>fabids</taxon>
        <taxon>Fabales</taxon>
        <taxon>Fabaceae</taxon>
        <taxon>Papilionoideae</taxon>
        <taxon>50 kb inversion clade</taxon>
        <taxon>NPAAA clade</taxon>
        <taxon>indigoferoid/millettioid clade</taxon>
        <taxon>Phaseoleae</taxon>
        <taxon>Vigna</taxon>
    </lineage>
</organism>
<gene>
    <name evidence="1" type="ORF">DEO72_LG1g2452</name>
</gene>
<protein>
    <submittedName>
        <fullName evidence="1">Uncharacterized protein</fullName>
    </submittedName>
</protein>
<evidence type="ECO:0000313" key="1">
    <source>
        <dbReference type="EMBL" id="QCD78816.1"/>
    </source>
</evidence>